<organism evidence="8 9">
    <name type="scientific">Pseudoglutamicibacter albus DNF00011</name>
    <dbReference type="NCBI Taxonomy" id="1401063"/>
    <lineage>
        <taxon>Bacteria</taxon>
        <taxon>Bacillati</taxon>
        <taxon>Actinomycetota</taxon>
        <taxon>Actinomycetes</taxon>
        <taxon>Micrococcales</taxon>
        <taxon>Micrococcaceae</taxon>
        <taxon>Pseudoglutamicibacter</taxon>
    </lineage>
</organism>
<dbReference type="EMBL" id="JRNH01000004">
    <property type="protein sequence ID" value="KGF21552.1"/>
    <property type="molecule type" value="Genomic_DNA"/>
</dbReference>
<evidence type="ECO:0000259" key="6">
    <source>
        <dbReference type="Pfam" id="PF01061"/>
    </source>
</evidence>
<gene>
    <name evidence="7" type="ORF">HMPREF2128_00630</name>
    <name evidence="8" type="ORF">HMPREF2128_02610</name>
</gene>
<dbReference type="Pfam" id="PF01061">
    <property type="entry name" value="ABC2_membrane"/>
    <property type="match status" value="1"/>
</dbReference>
<evidence type="ECO:0000313" key="7">
    <source>
        <dbReference type="EMBL" id="KGF21264.1"/>
    </source>
</evidence>
<dbReference type="EMBL" id="JRNH01000004">
    <property type="protein sequence ID" value="KGF21264.1"/>
    <property type="molecule type" value="Genomic_DNA"/>
</dbReference>
<name>A0A095ZSP6_9MICC</name>
<dbReference type="GO" id="GO:0016020">
    <property type="term" value="C:membrane"/>
    <property type="evidence" value="ECO:0007669"/>
    <property type="project" value="UniProtKB-SubCell"/>
</dbReference>
<comment type="subcellular location">
    <subcellularLocation>
        <location evidence="1">Membrane</location>
        <topology evidence="1">Multi-pass membrane protein</topology>
    </subcellularLocation>
</comment>
<keyword evidence="4 5" id="KW-0472">Membrane</keyword>
<dbReference type="AlphaFoldDB" id="A0A095ZSP6"/>
<evidence type="ECO:0000256" key="2">
    <source>
        <dbReference type="ARBA" id="ARBA00022692"/>
    </source>
</evidence>
<feature type="transmembrane region" description="Helical" evidence="5">
    <location>
        <begin position="99"/>
        <end position="122"/>
    </location>
</feature>
<keyword evidence="3 5" id="KW-1133">Transmembrane helix</keyword>
<evidence type="ECO:0000313" key="8">
    <source>
        <dbReference type="EMBL" id="KGF21552.1"/>
    </source>
</evidence>
<protein>
    <submittedName>
        <fullName evidence="8">ABC transporter permease</fullName>
    </submittedName>
</protein>
<feature type="transmembrane region" description="Helical" evidence="5">
    <location>
        <begin position="226"/>
        <end position="246"/>
    </location>
</feature>
<sequence>MLSTTLRFTGHELLRLRRDMTTIFFSVGLPIFFYLIFGALQSYGEQEMNGGNLAAYVMLGMAFYAGVVGAVGAAGSSVTDSRSGWGRQLALTPLRPWQLAFANTVSIAVRAVLPIAAVFIVGALTNAKMQPEQWALTFIACVLCSIPFGFYGLAWTLVVPKENTVGIATGSIVIIAFAANVFMPLTGALLDIGRFTPMYGAMMLVRWPLAEGAQIAGTGLMFEPMWHAWVSISVWTVIFVGFCLIMRQRDKNRS</sequence>
<dbReference type="Proteomes" id="UP000053528">
    <property type="component" value="Unassembled WGS sequence"/>
</dbReference>
<comment type="caution">
    <text evidence="8">The sequence shown here is derived from an EMBL/GenBank/DDBJ whole genome shotgun (WGS) entry which is preliminary data.</text>
</comment>
<feature type="transmembrane region" description="Helical" evidence="5">
    <location>
        <begin position="134"/>
        <end position="158"/>
    </location>
</feature>
<feature type="transmembrane region" description="Helical" evidence="5">
    <location>
        <begin position="21"/>
        <end position="41"/>
    </location>
</feature>
<feature type="transmembrane region" description="Helical" evidence="5">
    <location>
        <begin position="165"/>
        <end position="190"/>
    </location>
</feature>
<keyword evidence="2 5" id="KW-0812">Transmembrane</keyword>
<dbReference type="GO" id="GO:0140359">
    <property type="term" value="F:ABC-type transporter activity"/>
    <property type="evidence" value="ECO:0007669"/>
    <property type="project" value="InterPro"/>
</dbReference>
<evidence type="ECO:0000256" key="3">
    <source>
        <dbReference type="ARBA" id="ARBA00022989"/>
    </source>
</evidence>
<reference evidence="8 9" key="1">
    <citation type="submission" date="2014-07" db="EMBL/GenBank/DDBJ databases">
        <authorList>
            <person name="McCorrison J."/>
            <person name="Sanka R."/>
            <person name="Torralba M."/>
            <person name="Gillis M."/>
            <person name="Haft D.H."/>
            <person name="Methe B."/>
            <person name="Sutton G."/>
            <person name="Nelson K.E."/>
        </authorList>
    </citation>
    <scope>NUCLEOTIDE SEQUENCE [LARGE SCALE GENOMIC DNA]</scope>
    <source>
        <strain evidence="8 9">DNF00011</strain>
    </source>
</reference>
<accession>A0A095ZSP6</accession>
<feature type="transmembrane region" description="Helical" evidence="5">
    <location>
        <begin position="53"/>
        <end position="78"/>
    </location>
</feature>
<dbReference type="RefSeq" id="WP_198020615.1">
    <property type="nucleotide sequence ID" value="NZ_JRNH01000004.1"/>
</dbReference>
<dbReference type="InterPro" id="IPR051784">
    <property type="entry name" value="Nod_factor_ABC_transporter"/>
</dbReference>
<feature type="domain" description="ABC-2 type transporter transmembrane" evidence="6">
    <location>
        <begin position="12"/>
        <end position="185"/>
    </location>
</feature>
<proteinExistence type="predicted"/>
<evidence type="ECO:0000256" key="1">
    <source>
        <dbReference type="ARBA" id="ARBA00004141"/>
    </source>
</evidence>
<dbReference type="PANTHER" id="PTHR43229:SF2">
    <property type="entry name" value="NODULATION PROTEIN J"/>
    <property type="match status" value="1"/>
</dbReference>
<evidence type="ECO:0000313" key="9">
    <source>
        <dbReference type="Proteomes" id="UP000053528"/>
    </source>
</evidence>
<dbReference type="PANTHER" id="PTHR43229">
    <property type="entry name" value="NODULATION PROTEIN J"/>
    <property type="match status" value="1"/>
</dbReference>
<evidence type="ECO:0000256" key="5">
    <source>
        <dbReference type="SAM" id="Phobius"/>
    </source>
</evidence>
<dbReference type="InterPro" id="IPR013525">
    <property type="entry name" value="ABC2_TM"/>
</dbReference>
<evidence type="ECO:0000256" key="4">
    <source>
        <dbReference type="ARBA" id="ARBA00023136"/>
    </source>
</evidence>